<feature type="compositionally biased region" description="Basic and acidic residues" evidence="1">
    <location>
        <begin position="130"/>
        <end position="143"/>
    </location>
</feature>
<sequence>MRTFVSAMDLPPAGYHGHTSTSRPAPPFDGITDVNIVPADEYPADVEALALALSAALIPCTFLTCVGLAGLGAPVIVAASATGFIASPPSLVLASSTLGAVSVAVVPLLFRGRRRRDGSQSRGAAAALSAEKRRAGTYELRAA</sequence>
<dbReference type="Proteomes" id="UP001295794">
    <property type="component" value="Unassembled WGS sequence"/>
</dbReference>
<dbReference type="EMBL" id="CAVNYO010000444">
    <property type="protein sequence ID" value="CAK5281245.1"/>
    <property type="molecule type" value="Genomic_DNA"/>
</dbReference>
<evidence type="ECO:0000256" key="2">
    <source>
        <dbReference type="SAM" id="Phobius"/>
    </source>
</evidence>
<proteinExistence type="predicted"/>
<evidence type="ECO:0000256" key="1">
    <source>
        <dbReference type="SAM" id="MobiDB-lite"/>
    </source>
</evidence>
<feature type="region of interest" description="Disordered" evidence="1">
    <location>
        <begin position="121"/>
        <end position="143"/>
    </location>
</feature>
<evidence type="ECO:0000313" key="4">
    <source>
        <dbReference type="Proteomes" id="UP001295794"/>
    </source>
</evidence>
<keyword evidence="4" id="KW-1185">Reference proteome</keyword>
<keyword evidence="2" id="KW-0472">Membrane</keyword>
<feature type="transmembrane region" description="Helical" evidence="2">
    <location>
        <begin position="91"/>
        <end position="110"/>
    </location>
</feature>
<keyword evidence="2" id="KW-0812">Transmembrane</keyword>
<protein>
    <submittedName>
        <fullName evidence="3">Uncharacterized protein</fullName>
    </submittedName>
</protein>
<reference evidence="3" key="1">
    <citation type="submission" date="2023-11" db="EMBL/GenBank/DDBJ databases">
        <authorList>
            <person name="De Vega J J."/>
            <person name="De Vega J J."/>
        </authorList>
    </citation>
    <scope>NUCLEOTIDE SEQUENCE</scope>
</reference>
<name>A0AAD2K6A7_9AGAR</name>
<evidence type="ECO:0000313" key="3">
    <source>
        <dbReference type="EMBL" id="CAK5281245.1"/>
    </source>
</evidence>
<gene>
    <name evidence="3" type="ORF">MYCIT1_LOCUS32225</name>
</gene>
<comment type="caution">
    <text evidence="3">The sequence shown here is derived from an EMBL/GenBank/DDBJ whole genome shotgun (WGS) entry which is preliminary data.</text>
</comment>
<accession>A0AAD2K6A7</accession>
<keyword evidence="2" id="KW-1133">Transmembrane helix</keyword>
<dbReference type="AlphaFoldDB" id="A0AAD2K6A7"/>
<organism evidence="3 4">
    <name type="scientific">Mycena citricolor</name>
    <dbReference type="NCBI Taxonomy" id="2018698"/>
    <lineage>
        <taxon>Eukaryota</taxon>
        <taxon>Fungi</taxon>
        <taxon>Dikarya</taxon>
        <taxon>Basidiomycota</taxon>
        <taxon>Agaricomycotina</taxon>
        <taxon>Agaricomycetes</taxon>
        <taxon>Agaricomycetidae</taxon>
        <taxon>Agaricales</taxon>
        <taxon>Marasmiineae</taxon>
        <taxon>Mycenaceae</taxon>
        <taxon>Mycena</taxon>
    </lineage>
</organism>